<dbReference type="AlphaFoldDB" id="A0A1I3K6M4"/>
<keyword evidence="2" id="KW-1185">Reference proteome</keyword>
<dbReference type="Proteomes" id="UP000182737">
    <property type="component" value="Unassembled WGS sequence"/>
</dbReference>
<proteinExistence type="predicted"/>
<accession>A0A1I3K6M4</accession>
<reference evidence="2" key="1">
    <citation type="submission" date="2016-10" db="EMBL/GenBank/DDBJ databases">
        <authorList>
            <person name="Varghese N."/>
            <person name="Submissions S."/>
        </authorList>
    </citation>
    <scope>NUCLEOTIDE SEQUENCE [LARGE SCALE GENOMIC DNA]</scope>
    <source>
        <strain evidence="2">XBD1002</strain>
    </source>
</reference>
<sequence length="62" mass="7028">MSRNKKVPLNCSSEDTSKMFMIAVKNINAISLYTKNCLISSHGLKHCISNRITRSAEWLDVE</sequence>
<evidence type="ECO:0000313" key="2">
    <source>
        <dbReference type="Proteomes" id="UP000182737"/>
    </source>
</evidence>
<protein>
    <submittedName>
        <fullName evidence="1">Uncharacterized protein</fullName>
    </submittedName>
</protein>
<organism evidence="1 2">
    <name type="scientific">Treponema bryantii</name>
    <dbReference type="NCBI Taxonomy" id="163"/>
    <lineage>
        <taxon>Bacteria</taxon>
        <taxon>Pseudomonadati</taxon>
        <taxon>Spirochaetota</taxon>
        <taxon>Spirochaetia</taxon>
        <taxon>Spirochaetales</taxon>
        <taxon>Treponemataceae</taxon>
        <taxon>Treponema</taxon>
    </lineage>
</organism>
<name>A0A1I3K6M4_9SPIR</name>
<dbReference type="EMBL" id="FORI01000004">
    <property type="protein sequence ID" value="SFI68086.1"/>
    <property type="molecule type" value="Genomic_DNA"/>
</dbReference>
<gene>
    <name evidence="1" type="ORF">SAMN04487775_104102</name>
</gene>
<evidence type="ECO:0000313" key="1">
    <source>
        <dbReference type="EMBL" id="SFI68086.1"/>
    </source>
</evidence>